<comment type="caution">
    <text evidence="2">The sequence shown here is derived from an EMBL/GenBank/DDBJ whole genome shotgun (WGS) entry which is preliminary data.</text>
</comment>
<dbReference type="InterPro" id="IPR036390">
    <property type="entry name" value="WH_DNA-bd_sf"/>
</dbReference>
<dbReference type="InterPro" id="IPR036388">
    <property type="entry name" value="WH-like_DNA-bd_sf"/>
</dbReference>
<gene>
    <name evidence="2" type="ORF">ASZ90_016907</name>
</gene>
<dbReference type="CDD" id="cd05403">
    <property type="entry name" value="NT_KNTase_like"/>
    <property type="match status" value="1"/>
</dbReference>
<sequence>MSIPGIISRDSGVVMNKEEMENPETGRVLHPWDFLHSYGSMFRKSSLILLLFLGRDYTTKYHVRDLARSLQYDVSLISKNLRQLEKLRVVSHEEVGNLVFYQSNMNSVLTRQMKICFTLLEIHHLIQNLDRITTTVLLYGSCAKGEDTHQSDIDLYIETRDKEAVYTVLNTCRNERVREISPIVLTPDEIYTLKRDDRSLYDQIHQGLVLKGGEYVL</sequence>
<protein>
    <submittedName>
        <fullName evidence="2">Nucleotidyltransferase, fused to n-terminal dna-binding domain</fullName>
    </submittedName>
</protein>
<dbReference type="Pfam" id="PF18765">
    <property type="entry name" value="Polbeta"/>
    <property type="match status" value="1"/>
</dbReference>
<proteinExistence type="predicted"/>
<dbReference type="SUPFAM" id="SSF81301">
    <property type="entry name" value="Nucleotidyltransferase"/>
    <property type="match status" value="1"/>
</dbReference>
<reference evidence="2" key="1">
    <citation type="journal article" date="2015" name="Proc. Natl. Acad. Sci. U.S.A.">
        <title>Networks of energetic and metabolic interactions define dynamics in microbial communities.</title>
        <authorList>
            <person name="Embree M."/>
            <person name="Liu J.K."/>
            <person name="Al-Bassam M.M."/>
            <person name="Zengler K."/>
        </authorList>
    </citation>
    <scope>NUCLEOTIDE SEQUENCE</scope>
</reference>
<dbReference type="EMBL" id="LNQE01001787">
    <property type="protein sequence ID" value="KUG05654.1"/>
    <property type="molecule type" value="Genomic_DNA"/>
</dbReference>
<keyword evidence="2" id="KW-0808">Transferase</keyword>
<dbReference type="GO" id="GO:0016740">
    <property type="term" value="F:transferase activity"/>
    <property type="evidence" value="ECO:0007669"/>
    <property type="project" value="UniProtKB-KW"/>
</dbReference>
<organism evidence="2">
    <name type="scientific">hydrocarbon metagenome</name>
    <dbReference type="NCBI Taxonomy" id="938273"/>
    <lineage>
        <taxon>unclassified sequences</taxon>
        <taxon>metagenomes</taxon>
        <taxon>ecological metagenomes</taxon>
    </lineage>
</organism>
<dbReference type="Gene3D" id="1.10.10.10">
    <property type="entry name" value="Winged helix-like DNA-binding domain superfamily/Winged helix DNA-binding domain"/>
    <property type="match status" value="1"/>
</dbReference>
<dbReference type="SUPFAM" id="SSF46785">
    <property type="entry name" value="Winged helix' DNA-binding domain"/>
    <property type="match status" value="1"/>
</dbReference>
<feature type="domain" description="Polymerase beta nucleotidyltransferase" evidence="1">
    <location>
        <begin position="122"/>
        <end position="204"/>
    </location>
</feature>
<dbReference type="GO" id="GO:0003677">
    <property type="term" value="F:DNA binding"/>
    <property type="evidence" value="ECO:0007669"/>
    <property type="project" value="UniProtKB-KW"/>
</dbReference>
<name>A0A0W8EB01_9ZZZZ</name>
<dbReference type="AlphaFoldDB" id="A0A0W8EB01"/>
<keyword evidence="2" id="KW-0238">DNA-binding</keyword>
<accession>A0A0W8EB01</accession>
<dbReference type="InterPro" id="IPR041633">
    <property type="entry name" value="Polbeta"/>
</dbReference>
<evidence type="ECO:0000313" key="2">
    <source>
        <dbReference type="EMBL" id="KUG05654.1"/>
    </source>
</evidence>
<dbReference type="InterPro" id="IPR043519">
    <property type="entry name" value="NT_sf"/>
</dbReference>
<evidence type="ECO:0000259" key="1">
    <source>
        <dbReference type="Pfam" id="PF18765"/>
    </source>
</evidence>
<dbReference type="Gene3D" id="3.30.460.10">
    <property type="entry name" value="Beta Polymerase, domain 2"/>
    <property type="match status" value="1"/>
</dbReference>